<gene>
    <name evidence="4" type="ORF">PHYSODRAFT_480058</name>
</gene>
<dbReference type="GeneID" id="20655213"/>
<dbReference type="Proteomes" id="UP000002640">
    <property type="component" value="Unassembled WGS sequence"/>
</dbReference>
<feature type="domain" description="Peptidase C1A papain C-terminal" evidence="3">
    <location>
        <begin position="165"/>
        <end position="377"/>
    </location>
</feature>
<evidence type="ECO:0000313" key="5">
    <source>
        <dbReference type="Proteomes" id="UP000002640"/>
    </source>
</evidence>
<dbReference type="RefSeq" id="XP_009520922.1">
    <property type="nucleotide sequence ID" value="XM_009522627.1"/>
</dbReference>
<comment type="similarity">
    <text evidence="1">Belongs to the peptidase C1 family.</text>
</comment>
<dbReference type="SUPFAM" id="SSF54001">
    <property type="entry name" value="Cysteine proteinases"/>
    <property type="match status" value="1"/>
</dbReference>
<proteinExistence type="inferred from homology"/>
<dbReference type="EMBL" id="JH159152">
    <property type="protein sequence ID" value="EGZ25634.1"/>
    <property type="molecule type" value="Genomic_DNA"/>
</dbReference>
<dbReference type="SMR" id="G4YX66"/>
<dbReference type="InParanoid" id="G4YX66"/>
<protein>
    <recommendedName>
        <fullName evidence="3">Peptidase C1A papain C-terminal domain-containing protein</fullName>
    </recommendedName>
</protein>
<sequence>MHANINYERYLAERDEADDDLKSWKQQFFATSTKNNWMPDFSEERSLDDIDEDLRQRIFMSKQDVLEAQASNPNANFSIMTPFSALTKEEFASKVLNSYRSLRQQQEAYTFTSMQDMINALMKSLQQQMGGTWTIGTPQTRAPVVEPVVKKPSTPVRTEKATLSTANSVDWSASPCMSPVQSQGQCGSCWAFASVAAVESLQCIKGSRSGVNKYSEQQLVGCDRQNMGCGGGAPVYAFEYIQQNGLCAESAYPYVSSNGNSPSCSASCAKSKTGITGYEHLKDGDEAGLIEALKSQPVVTAVASGNAAWKQYTGGIMSSCQTTDLDHAVLIVGYDDTSFKVRNSWGADWGEAGYVRMARSSSGTGTCGMLTDMSRPKM</sequence>
<evidence type="ECO:0000256" key="2">
    <source>
        <dbReference type="ARBA" id="ARBA00023145"/>
    </source>
</evidence>
<dbReference type="MEROPS" id="C01.113"/>
<keyword evidence="5" id="KW-1185">Reference proteome</keyword>
<dbReference type="PROSITE" id="PS00639">
    <property type="entry name" value="THIOL_PROTEASE_HIS"/>
    <property type="match status" value="1"/>
</dbReference>
<evidence type="ECO:0000259" key="3">
    <source>
        <dbReference type="SMART" id="SM00645"/>
    </source>
</evidence>
<evidence type="ECO:0000313" key="4">
    <source>
        <dbReference type="EMBL" id="EGZ25634.1"/>
    </source>
</evidence>
<dbReference type="AlphaFoldDB" id="G4YX66"/>
<organism evidence="4 5">
    <name type="scientific">Phytophthora sojae (strain P6497)</name>
    <name type="common">Soybean stem and root rot agent</name>
    <name type="synonym">Phytophthora megasperma f. sp. glycines</name>
    <dbReference type="NCBI Taxonomy" id="1094619"/>
    <lineage>
        <taxon>Eukaryota</taxon>
        <taxon>Sar</taxon>
        <taxon>Stramenopiles</taxon>
        <taxon>Oomycota</taxon>
        <taxon>Peronosporomycetes</taxon>
        <taxon>Peronosporales</taxon>
        <taxon>Peronosporaceae</taxon>
        <taxon>Phytophthora</taxon>
    </lineage>
</organism>
<dbReference type="GO" id="GO:0008234">
    <property type="term" value="F:cysteine-type peptidase activity"/>
    <property type="evidence" value="ECO:0007669"/>
    <property type="project" value="InterPro"/>
</dbReference>
<dbReference type="InterPro" id="IPR000169">
    <property type="entry name" value="Pept_cys_AS"/>
</dbReference>
<dbReference type="OMA" id="IFMSKQD"/>
<dbReference type="CDD" id="cd02248">
    <property type="entry name" value="Peptidase_C1A"/>
    <property type="match status" value="1"/>
</dbReference>
<dbReference type="GO" id="GO:0006508">
    <property type="term" value="P:proteolysis"/>
    <property type="evidence" value="ECO:0007669"/>
    <property type="project" value="InterPro"/>
</dbReference>
<dbReference type="STRING" id="1094619.G4YX66"/>
<dbReference type="InterPro" id="IPR013128">
    <property type="entry name" value="Peptidase_C1A"/>
</dbReference>
<dbReference type="KEGG" id="psoj:PHYSODRAFT_480058"/>
<keyword evidence="2" id="KW-0865">Zymogen</keyword>
<dbReference type="SMART" id="SM00645">
    <property type="entry name" value="Pept_C1"/>
    <property type="match status" value="1"/>
</dbReference>
<dbReference type="PRINTS" id="PR00705">
    <property type="entry name" value="PAPAIN"/>
</dbReference>
<accession>G4YX66</accession>
<dbReference type="InterPro" id="IPR025660">
    <property type="entry name" value="Pept_his_AS"/>
</dbReference>
<dbReference type="Gene3D" id="3.90.70.10">
    <property type="entry name" value="Cysteine proteinases"/>
    <property type="match status" value="1"/>
</dbReference>
<dbReference type="InterPro" id="IPR000668">
    <property type="entry name" value="Peptidase_C1A_C"/>
</dbReference>
<dbReference type="InterPro" id="IPR039417">
    <property type="entry name" value="Peptidase_C1A_papain-like"/>
</dbReference>
<dbReference type="PANTHER" id="PTHR12411">
    <property type="entry name" value="CYSTEINE PROTEASE FAMILY C1-RELATED"/>
    <property type="match status" value="1"/>
</dbReference>
<name>G4YX66_PHYSP</name>
<dbReference type="Pfam" id="PF00112">
    <property type="entry name" value="Peptidase_C1"/>
    <property type="match status" value="1"/>
</dbReference>
<reference evidence="4 5" key="1">
    <citation type="journal article" date="2006" name="Science">
        <title>Phytophthora genome sequences uncover evolutionary origins and mechanisms of pathogenesis.</title>
        <authorList>
            <person name="Tyler B.M."/>
            <person name="Tripathy S."/>
            <person name="Zhang X."/>
            <person name="Dehal P."/>
            <person name="Jiang R.H."/>
            <person name="Aerts A."/>
            <person name="Arredondo F.D."/>
            <person name="Baxter L."/>
            <person name="Bensasson D."/>
            <person name="Beynon J.L."/>
            <person name="Chapman J."/>
            <person name="Damasceno C.M."/>
            <person name="Dorrance A.E."/>
            <person name="Dou D."/>
            <person name="Dickerman A.W."/>
            <person name="Dubchak I.L."/>
            <person name="Garbelotto M."/>
            <person name="Gijzen M."/>
            <person name="Gordon S.G."/>
            <person name="Govers F."/>
            <person name="Grunwald N.J."/>
            <person name="Huang W."/>
            <person name="Ivors K.L."/>
            <person name="Jones R.W."/>
            <person name="Kamoun S."/>
            <person name="Krampis K."/>
            <person name="Lamour K.H."/>
            <person name="Lee M.K."/>
            <person name="McDonald W.H."/>
            <person name="Medina M."/>
            <person name="Meijer H.J."/>
            <person name="Nordberg E.K."/>
            <person name="Maclean D.J."/>
            <person name="Ospina-Giraldo M.D."/>
            <person name="Morris P.F."/>
            <person name="Phuntumart V."/>
            <person name="Putnam N.H."/>
            <person name="Rash S."/>
            <person name="Rose J.K."/>
            <person name="Sakihama Y."/>
            <person name="Salamov A.A."/>
            <person name="Savidor A."/>
            <person name="Scheuring C.F."/>
            <person name="Smith B.M."/>
            <person name="Sobral B.W."/>
            <person name="Terry A."/>
            <person name="Torto-Alalibo T.A."/>
            <person name="Win J."/>
            <person name="Xu Z."/>
            <person name="Zhang H."/>
            <person name="Grigoriev I.V."/>
            <person name="Rokhsar D.S."/>
            <person name="Boore J.L."/>
        </authorList>
    </citation>
    <scope>NUCLEOTIDE SEQUENCE [LARGE SCALE GENOMIC DNA]</scope>
    <source>
        <strain evidence="4 5">P6497</strain>
    </source>
</reference>
<dbReference type="PROSITE" id="PS00139">
    <property type="entry name" value="THIOL_PROTEASE_CYS"/>
    <property type="match status" value="1"/>
</dbReference>
<dbReference type="FunFam" id="3.90.70.10:FF:000383">
    <property type="entry name" value="Uncharacterized protein"/>
    <property type="match status" value="1"/>
</dbReference>
<evidence type="ECO:0000256" key="1">
    <source>
        <dbReference type="ARBA" id="ARBA00008455"/>
    </source>
</evidence>
<dbReference type="InterPro" id="IPR038765">
    <property type="entry name" value="Papain-like_cys_pep_sf"/>
</dbReference>